<accession>A0A4U8UI66</accession>
<reference evidence="1 2" key="1">
    <citation type="journal article" date="2015" name="Genome Biol.">
        <title>Comparative genomics of Steinernema reveals deeply conserved gene regulatory networks.</title>
        <authorList>
            <person name="Dillman A.R."/>
            <person name="Macchietto M."/>
            <person name="Porter C.F."/>
            <person name="Rogers A."/>
            <person name="Williams B."/>
            <person name="Antoshechkin I."/>
            <person name="Lee M.M."/>
            <person name="Goodwin Z."/>
            <person name="Lu X."/>
            <person name="Lewis E.E."/>
            <person name="Goodrich-Blair H."/>
            <person name="Stock S.P."/>
            <person name="Adams B.J."/>
            <person name="Sternberg P.W."/>
            <person name="Mortazavi A."/>
        </authorList>
    </citation>
    <scope>NUCLEOTIDE SEQUENCE [LARGE SCALE GENOMIC DNA]</scope>
    <source>
        <strain evidence="1 2">ALL</strain>
    </source>
</reference>
<keyword evidence="2" id="KW-1185">Reference proteome</keyword>
<evidence type="ECO:0000313" key="2">
    <source>
        <dbReference type="Proteomes" id="UP000298663"/>
    </source>
</evidence>
<sequence length="304" mass="35459">MDTTQSVFAEETLSLLSRANLERALKLNGRFSVLANVVLQRRFLWKVDQKDGKLVIQEQIGNSSESNQVTGEWSTLKKKWFHASLKLCFETFELDSIHPDMQRLVLGLQNHVRKVSLAFRQQHMPANLLQAMAQWNITDLYVFRLNADLLTLLEKIKIKGTLCMATLTLPRSSHQNLLSKLDLFLSFLEQRQFKNLTILQESCQLLQKTVEFWKAHTDYHLIKCKFVFLFRPDSSEEEAKQEESKYVQLLRDLDLEVKHKEDKKYITAICVSKQRKLRIARRSIATGGIGGNERTTFYHMMYFA</sequence>
<comment type="caution">
    <text evidence="1">The sequence shown here is derived from an EMBL/GenBank/DDBJ whole genome shotgun (WGS) entry which is preliminary data.</text>
</comment>
<dbReference type="AlphaFoldDB" id="A0A4U8UI66"/>
<reference evidence="1 2" key="2">
    <citation type="journal article" date="2019" name="G3 (Bethesda)">
        <title>Hybrid Assembly of the Genome of the Entomopathogenic Nematode Steinernema carpocapsae Identifies the X-Chromosome.</title>
        <authorList>
            <person name="Serra L."/>
            <person name="Macchietto M."/>
            <person name="Macias-Munoz A."/>
            <person name="McGill C.J."/>
            <person name="Rodriguez I.M."/>
            <person name="Rodriguez B."/>
            <person name="Murad R."/>
            <person name="Mortazavi A."/>
        </authorList>
    </citation>
    <scope>NUCLEOTIDE SEQUENCE [LARGE SCALE GENOMIC DNA]</scope>
    <source>
        <strain evidence="1 2">ALL</strain>
    </source>
</reference>
<gene>
    <name evidence="1" type="ORF">L596_000185</name>
</gene>
<dbReference type="EMBL" id="AZBU02000001">
    <property type="protein sequence ID" value="TMS32331.1"/>
    <property type="molecule type" value="Genomic_DNA"/>
</dbReference>
<protein>
    <recommendedName>
        <fullName evidence="3">F-box domain-containing protein</fullName>
    </recommendedName>
</protein>
<evidence type="ECO:0000313" key="1">
    <source>
        <dbReference type="EMBL" id="TMS32331.1"/>
    </source>
</evidence>
<dbReference type="Proteomes" id="UP000298663">
    <property type="component" value="Chromosome X"/>
</dbReference>
<organism evidence="1 2">
    <name type="scientific">Steinernema carpocapsae</name>
    <name type="common">Entomopathogenic nematode</name>
    <dbReference type="NCBI Taxonomy" id="34508"/>
    <lineage>
        <taxon>Eukaryota</taxon>
        <taxon>Metazoa</taxon>
        <taxon>Ecdysozoa</taxon>
        <taxon>Nematoda</taxon>
        <taxon>Chromadorea</taxon>
        <taxon>Rhabditida</taxon>
        <taxon>Tylenchina</taxon>
        <taxon>Panagrolaimomorpha</taxon>
        <taxon>Strongyloidoidea</taxon>
        <taxon>Steinernematidae</taxon>
        <taxon>Steinernema</taxon>
    </lineage>
</organism>
<dbReference type="EMBL" id="CM016762">
    <property type="protein sequence ID" value="TMS32331.1"/>
    <property type="molecule type" value="Genomic_DNA"/>
</dbReference>
<name>A0A4U8UI66_STECR</name>
<proteinExistence type="predicted"/>
<evidence type="ECO:0008006" key="3">
    <source>
        <dbReference type="Google" id="ProtNLM"/>
    </source>
</evidence>